<dbReference type="Proteomes" id="UP000192422">
    <property type="component" value="Chromosome"/>
</dbReference>
<dbReference type="InterPro" id="IPR038610">
    <property type="entry name" value="FliK-like_C_sf"/>
</dbReference>
<dbReference type="EMBL" id="CP053562">
    <property type="protein sequence ID" value="QPZ92821.1"/>
    <property type="molecule type" value="Genomic_DNA"/>
</dbReference>
<protein>
    <submittedName>
        <fullName evidence="3">Flagellar hook-length control protein FliK</fullName>
    </submittedName>
</protein>
<dbReference type="CDD" id="cd17470">
    <property type="entry name" value="T3SS_Flik_C"/>
    <property type="match status" value="1"/>
</dbReference>
<organism evidence="3 4">
    <name type="scientific">Thioclava electrotropha</name>
    <dbReference type="NCBI Taxonomy" id="1549850"/>
    <lineage>
        <taxon>Bacteria</taxon>
        <taxon>Pseudomonadati</taxon>
        <taxon>Pseudomonadota</taxon>
        <taxon>Alphaproteobacteria</taxon>
        <taxon>Rhodobacterales</taxon>
        <taxon>Paracoccaceae</taxon>
        <taxon>Thioclava</taxon>
    </lineage>
</organism>
<feature type="domain" description="Flagellar hook-length control protein-like C-terminal" evidence="2">
    <location>
        <begin position="6"/>
        <end position="75"/>
    </location>
</feature>
<dbReference type="Pfam" id="PF02120">
    <property type="entry name" value="Flg_hook"/>
    <property type="match status" value="1"/>
</dbReference>
<proteinExistence type="predicted"/>
<dbReference type="InterPro" id="IPR021136">
    <property type="entry name" value="Flagellar_hook_control-like_C"/>
</dbReference>
<keyword evidence="4" id="KW-1185">Reference proteome</keyword>
<dbReference type="RefSeq" id="WP_198453221.1">
    <property type="nucleotide sequence ID" value="NZ_CP053562.1"/>
</dbReference>
<keyword evidence="3" id="KW-0282">Flagellum</keyword>
<evidence type="ECO:0000313" key="4">
    <source>
        <dbReference type="Proteomes" id="UP000192422"/>
    </source>
</evidence>
<gene>
    <name evidence="3" type="ORF">AKL02_019240</name>
</gene>
<sequence>MPDRPVEIALSPEELGHVRMTLHASQNGMTVAIQADRAETLDLMRRHIDTLAREMHDMGYGALNFQFSQRDERPQQRPDMLNDLGAGPGVDPIETPIAPTPRATARLAPPQSELDLRM</sequence>
<evidence type="ECO:0000313" key="3">
    <source>
        <dbReference type="EMBL" id="QPZ92821.1"/>
    </source>
</evidence>
<name>A0ABX6YYL4_9RHOB</name>
<accession>A0ABX6YYL4</accession>
<evidence type="ECO:0000259" key="2">
    <source>
        <dbReference type="Pfam" id="PF02120"/>
    </source>
</evidence>
<dbReference type="Gene3D" id="3.30.750.140">
    <property type="match status" value="1"/>
</dbReference>
<feature type="region of interest" description="Disordered" evidence="1">
    <location>
        <begin position="70"/>
        <end position="118"/>
    </location>
</feature>
<reference evidence="3 4" key="1">
    <citation type="submission" date="2020-05" db="EMBL/GenBank/DDBJ databases">
        <title>Thioclava electrotropha strain Elox9 finished genome.</title>
        <authorList>
            <person name="Rowe A.R."/>
            <person name="Wilbanks E.G."/>
        </authorList>
    </citation>
    <scope>NUCLEOTIDE SEQUENCE [LARGE SCALE GENOMIC DNA]</scope>
    <source>
        <strain evidence="3 4">Elox9</strain>
    </source>
</reference>
<evidence type="ECO:0000256" key="1">
    <source>
        <dbReference type="SAM" id="MobiDB-lite"/>
    </source>
</evidence>
<keyword evidence="3" id="KW-0969">Cilium</keyword>
<keyword evidence="3" id="KW-0966">Cell projection</keyword>
<feature type="compositionally biased region" description="Low complexity" evidence="1">
    <location>
        <begin position="92"/>
        <end position="110"/>
    </location>
</feature>